<name>A0A0F9SZD7_9ZZZZ</name>
<feature type="transmembrane region" description="Helical" evidence="7">
    <location>
        <begin position="32"/>
        <end position="51"/>
    </location>
</feature>
<evidence type="ECO:0008006" key="9">
    <source>
        <dbReference type="Google" id="ProtNLM"/>
    </source>
</evidence>
<protein>
    <recommendedName>
        <fullName evidence="9">Acyltransferase</fullName>
    </recommendedName>
</protein>
<keyword evidence="2" id="KW-1003">Cell membrane</keyword>
<evidence type="ECO:0000256" key="5">
    <source>
        <dbReference type="ARBA" id="ARBA00023136"/>
    </source>
</evidence>
<evidence type="ECO:0000313" key="8">
    <source>
        <dbReference type="EMBL" id="KKN42241.1"/>
    </source>
</evidence>
<dbReference type="GO" id="GO:0016746">
    <property type="term" value="F:acyltransferase activity"/>
    <property type="evidence" value="ECO:0007669"/>
    <property type="project" value="UniProtKB-KW"/>
</dbReference>
<dbReference type="InterPro" id="IPR014548">
    <property type="entry name" value="Ac_Trasf"/>
</dbReference>
<dbReference type="InterPro" id="IPR004960">
    <property type="entry name" value="LipA_acyltrans"/>
</dbReference>
<evidence type="ECO:0000256" key="3">
    <source>
        <dbReference type="ARBA" id="ARBA00022519"/>
    </source>
</evidence>
<keyword evidence="6" id="KW-0012">Acyltransferase</keyword>
<organism evidence="8">
    <name type="scientific">marine sediment metagenome</name>
    <dbReference type="NCBI Taxonomy" id="412755"/>
    <lineage>
        <taxon>unclassified sequences</taxon>
        <taxon>metagenomes</taxon>
        <taxon>ecological metagenomes</taxon>
    </lineage>
</organism>
<dbReference type="PIRSF" id="PIRSF028561">
    <property type="entry name" value="Ac_Trasf"/>
    <property type="match status" value="1"/>
</dbReference>
<evidence type="ECO:0000256" key="1">
    <source>
        <dbReference type="ARBA" id="ARBA00004533"/>
    </source>
</evidence>
<evidence type="ECO:0000256" key="4">
    <source>
        <dbReference type="ARBA" id="ARBA00022679"/>
    </source>
</evidence>
<evidence type="ECO:0000256" key="2">
    <source>
        <dbReference type="ARBA" id="ARBA00022475"/>
    </source>
</evidence>
<sequence length="322" mass="37063">MAAKHWSKMQERGNFLGIQILLFAHKLLGRKGLWIVLFPVVFYLFLTGKVARVASKAFLAQVNVYQGCKQPVTFKMQLTHFCSFADSALDKIDAWLGRITQRDIKYTNEHLFAELDEQNQGAIFIGSHLGNLEVCRALSQHRSSKKINVLVFTHHAVEFNKMLKKINPDVSVNLIQVTDMGPDLAILLKEKVEQGEIIVIVGDRTSTTTASRSVQVPFLGKNAPFSQGPFILAALLDCPVYFLFCLKDKKSKKYQVIFEHYSQSLKMPRRERQQALTLIITDYAQRLSYYAALYPYQWFNFYDFWKSDQQVVRDQSMENKCD</sequence>
<dbReference type="GO" id="GO:0005886">
    <property type="term" value="C:plasma membrane"/>
    <property type="evidence" value="ECO:0007669"/>
    <property type="project" value="UniProtKB-SubCell"/>
</dbReference>
<keyword evidence="5 7" id="KW-0472">Membrane</keyword>
<reference evidence="8" key="1">
    <citation type="journal article" date="2015" name="Nature">
        <title>Complex archaea that bridge the gap between prokaryotes and eukaryotes.</title>
        <authorList>
            <person name="Spang A."/>
            <person name="Saw J.H."/>
            <person name="Jorgensen S.L."/>
            <person name="Zaremba-Niedzwiedzka K."/>
            <person name="Martijn J."/>
            <person name="Lind A.E."/>
            <person name="van Eijk R."/>
            <person name="Schleper C."/>
            <person name="Guy L."/>
            <person name="Ettema T.J."/>
        </authorList>
    </citation>
    <scope>NUCLEOTIDE SEQUENCE</scope>
</reference>
<dbReference type="EMBL" id="LAZR01001594">
    <property type="protein sequence ID" value="KKN42241.1"/>
    <property type="molecule type" value="Genomic_DNA"/>
</dbReference>
<comment type="subcellular location">
    <subcellularLocation>
        <location evidence="1">Cell inner membrane</location>
    </subcellularLocation>
</comment>
<keyword evidence="3" id="KW-0997">Cell inner membrane</keyword>
<keyword evidence="7" id="KW-0812">Transmembrane</keyword>
<evidence type="ECO:0000256" key="6">
    <source>
        <dbReference type="ARBA" id="ARBA00023315"/>
    </source>
</evidence>
<dbReference type="AlphaFoldDB" id="A0A0F9SZD7"/>
<proteinExistence type="predicted"/>
<dbReference type="CDD" id="cd07984">
    <property type="entry name" value="LPLAT_LABLAT-like"/>
    <property type="match status" value="1"/>
</dbReference>
<gene>
    <name evidence="8" type="ORF">LCGC14_0715350</name>
</gene>
<dbReference type="PANTHER" id="PTHR30606:SF9">
    <property type="entry name" value="LIPID A BIOSYNTHESIS LAUROYLTRANSFERASE"/>
    <property type="match status" value="1"/>
</dbReference>
<keyword evidence="4" id="KW-0808">Transferase</keyword>
<dbReference type="Pfam" id="PF03279">
    <property type="entry name" value="Lip_A_acyltrans"/>
    <property type="match status" value="1"/>
</dbReference>
<dbReference type="GO" id="GO:1901137">
    <property type="term" value="P:carbohydrate derivative biosynthetic process"/>
    <property type="evidence" value="ECO:0007669"/>
    <property type="project" value="UniProtKB-ARBA"/>
</dbReference>
<comment type="caution">
    <text evidence="8">The sequence shown here is derived from an EMBL/GenBank/DDBJ whole genome shotgun (WGS) entry which is preliminary data.</text>
</comment>
<dbReference type="GO" id="GO:0008610">
    <property type="term" value="P:lipid biosynthetic process"/>
    <property type="evidence" value="ECO:0007669"/>
    <property type="project" value="UniProtKB-ARBA"/>
</dbReference>
<evidence type="ECO:0000256" key="7">
    <source>
        <dbReference type="SAM" id="Phobius"/>
    </source>
</evidence>
<accession>A0A0F9SZD7</accession>
<keyword evidence="7" id="KW-1133">Transmembrane helix</keyword>
<dbReference type="PANTHER" id="PTHR30606">
    <property type="entry name" value="LIPID A BIOSYNTHESIS LAUROYL ACYLTRANSFERASE"/>
    <property type="match status" value="1"/>
</dbReference>